<protein>
    <recommendedName>
        <fullName evidence="1">Cyclin N-terminal domain-containing protein</fullName>
    </recommendedName>
</protein>
<dbReference type="SUPFAM" id="SSF47954">
    <property type="entry name" value="Cyclin-like"/>
    <property type="match status" value="1"/>
</dbReference>
<feature type="domain" description="Cyclin N-terminal" evidence="1">
    <location>
        <begin position="38"/>
        <end position="133"/>
    </location>
</feature>
<organism evidence="2 3">
    <name type="scientific">Blattamonas nauphoetae</name>
    <dbReference type="NCBI Taxonomy" id="2049346"/>
    <lineage>
        <taxon>Eukaryota</taxon>
        <taxon>Metamonada</taxon>
        <taxon>Preaxostyla</taxon>
        <taxon>Oxymonadida</taxon>
        <taxon>Blattamonas</taxon>
    </lineage>
</organism>
<keyword evidence="3" id="KW-1185">Reference proteome</keyword>
<dbReference type="EMBL" id="JARBJD010000177">
    <property type="protein sequence ID" value="KAK2948404.1"/>
    <property type="molecule type" value="Genomic_DNA"/>
</dbReference>
<dbReference type="Proteomes" id="UP001281761">
    <property type="component" value="Unassembled WGS sequence"/>
</dbReference>
<dbReference type="InterPro" id="IPR006671">
    <property type="entry name" value="Cyclin_N"/>
</dbReference>
<dbReference type="CDD" id="cd20557">
    <property type="entry name" value="CYCLIN_ScPCL1-like"/>
    <property type="match status" value="1"/>
</dbReference>
<evidence type="ECO:0000259" key="1">
    <source>
        <dbReference type="Pfam" id="PF00134"/>
    </source>
</evidence>
<dbReference type="InterPro" id="IPR036915">
    <property type="entry name" value="Cyclin-like_sf"/>
</dbReference>
<reference evidence="2 3" key="1">
    <citation type="journal article" date="2022" name="bioRxiv">
        <title>Genomics of Preaxostyla Flagellates Illuminates Evolutionary Transitions and the Path Towards Mitochondrial Loss.</title>
        <authorList>
            <person name="Novak L.V.F."/>
            <person name="Treitli S.C."/>
            <person name="Pyrih J."/>
            <person name="Halakuc P."/>
            <person name="Pipaliya S.V."/>
            <person name="Vacek V."/>
            <person name="Brzon O."/>
            <person name="Soukal P."/>
            <person name="Eme L."/>
            <person name="Dacks J.B."/>
            <person name="Karnkowska A."/>
            <person name="Elias M."/>
            <person name="Hampl V."/>
        </authorList>
    </citation>
    <scope>NUCLEOTIDE SEQUENCE [LARGE SCALE GENOMIC DNA]</scope>
    <source>
        <strain evidence="2">NAU3</strain>
        <tissue evidence="2">Gut</tissue>
    </source>
</reference>
<dbReference type="InterPro" id="IPR013922">
    <property type="entry name" value="Cyclin_PHO80-like"/>
</dbReference>
<accession>A0ABQ9XAI7</accession>
<evidence type="ECO:0000313" key="3">
    <source>
        <dbReference type="Proteomes" id="UP001281761"/>
    </source>
</evidence>
<dbReference type="Gene3D" id="1.10.472.10">
    <property type="entry name" value="Cyclin-like"/>
    <property type="match status" value="1"/>
</dbReference>
<proteinExistence type="predicted"/>
<dbReference type="Pfam" id="PF00134">
    <property type="entry name" value="Cyclin_N"/>
    <property type="match status" value="1"/>
</dbReference>
<evidence type="ECO:0000313" key="2">
    <source>
        <dbReference type="EMBL" id="KAK2948404.1"/>
    </source>
</evidence>
<dbReference type="PANTHER" id="PTHR15615">
    <property type="match status" value="1"/>
</dbReference>
<comment type="caution">
    <text evidence="2">The sequence shown here is derived from an EMBL/GenBank/DDBJ whole genome shotgun (WGS) entry which is preliminary data.</text>
</comment>
<name>A0ABQ9XAI7_9EUKA</name>
<dbReference type="PANTHER" id="PTHR15615:SF108">
    <property type="entry name" value="PROTEIN CNPPD1"/>
    <property type="match status" value="1"/>
</dbReference>
<sequence length="191" mass="22096">MHFTQAVARYLDSFCVPDPPKQQFAGGVFRTEPYNVSLSHWIYQIYKLSKISPSGIFQTCILLVTIHHSFPSLHFSNLNVRRLFLIAAMVVSKMYEDVTYCNRDWIVISQNSFTLKQINSMELELLRLLNFRVVVSIEEYQSFLGNLLRFFDVRLPIALPPSNHLTCPYIDKTTHDPSGSIQFYVPNEANL</sequence>
<gene>
    <name evidence="2" type="ORF">BLNAU_16659</name>
</gene>